<evidence type="ECO:0000313" key="1">
    <source>
        <dbReference type="EMBL" id="RDY01370.1"/>
    </source>
</evidence>
<reference evidence="1" key="1">
    <citation type="submission" date="2018-05" db="EMBL/GenBank/DDBJ databases">
        <title>Draft genome of Mucuna pruriens seed.</title>
        <authorList>
            <person name="Nnadi N.E."/>
            <person name="Vos R."/>
            <person name="Hasami M.H."/>
            <person name="Devisetty U.K."/>
            <person name="Aguiy J.C."/>
        </authorList>
    </citation>
    <scope>NUCLEOTIDE SEQUENCE [LARGE SCALE GENOMIC DNA]</scope>
    <source>
        <strain evidence="1">JCA_2017</strain>
    </source>
</reference>
<sequence>MERKDTEIAGAIPLLQALFVNKETVQGYYLSISKTLILYYVALKSGLLAHQVELSLVQDPKINIISGEGTVDPEKDKLRVLGDEETLDEFTWHAMTYGHLVNSQRPV</sequence>
<feature type="non-terminal residue" evidence="1">
    <location>
        <position position="1"/>
    </location>
</feature>
<gene>
    <name evidence="1" type="ORF">CR513_15315</name>
</gene>
<accession>A0A371HF06</accession>
<dbReference type="AlphaFoldDB" id="A0A371HF06"/>
<dbReference type="Proteomes" id="UP000257109">
    <property type="component" value="Unassembled WGS sequence"/>
</dbReference>
<protein>
    <submittedName>
        <fullName evidence="1">Uncharacterized protein</fullName>
    </submittedName>
</protein>
<evidence type="ECO:0000313" key="2">
    <source>
        <dbReference type="Proteomes" id="UP000257109"/>
    </source>
</evidence>
<dbReference type="EMBL" id="QJKJ01002782">
    <property type="protein sequence ID" value="RDY01370.1"/>
    <property type="molecule type" value="Genomic_DNA"/>
</dbReference>
<dbReference type="OrthoDB" id="337575at2759"/>
<comment type="caution">
    <text evidence="1">The sequence shown here is derived from an EMBL/GenBank/DDBJ whole genome shotgun (WGS) entry which is preliminary data.</text>
</comment>
<keyword evidence="2" id="KW-1185">Reference proteome</keyword>
<proteinExistence type="predicted"/>
<dbReference type="STRING" id="157652.A0A371HF06"/>
<name>A0A371HF06_MUCPR</name>
<organism evidence="1 2">
    <name type="scientific">Mucuna pruriens</name>
    <name type="common">Velvet bean</name>
    <name type="synonym">Dolichos pruriens</name>
    <dbReference type="NCBI Taxonomy" id="157652"/>
    <lineage>
        <taxon>Eukaryota</taxon>
        <taxon>Viridiplantae</taxon>
        <taxon>Streptophyta</taxon>
        <taxon>Embryophyta</taxon>
        <taxon>Tracheophyta</taxon>
        <taxon>Spermatophyta</taxon>
        <taxon>Magnoliopsida</taxon>
        <taxon>eudicotyledons</taxon>
        <taxon>Gunneridae</taxon>
        <taxon>Pentapetalae</taxon>
        <taxon>rosids</taxon>
        <taxon>fabids</taxon>
        <taxon>Fabales</taxon>
        <taxon>Fabaceae</taxon>
        <taxon>Papilionoideae</taxon>
        <taxon>50 kb inversion clade</taxon>
        <taxon>NPAAA clade</taxon>
        <taxon>indigoferoid/millettioid clade</taxon>
        <taxon>Phaseoleae</taxon>
        <taxon>Mucuna</taxon>
    </lineage>
</organism>